<reference evidence="2 3" key="1">
    <citation type="journal article" date="2018" name="New Phytol.">
        <title>Phylogenomics of Endogonaceae and evolution of mycorrhizas within Mucoromycota.</title>
        <authorList>
            <person name="Chang Y."/>
            <person name="Desiro A."/>
            <person name="Na H."/>
            <person name="Sandor L."/>
            <person name="Lipzen A."/>
            <person name="Clum A."/>
            <person name="Barry K."/>
            <person name="Grigoriev I.V."/>
            <person name="Martin F.M."/>
            <person name="Stajich J.E."/>
            <person name="Smith M.E."/>
            <person name="Bonito G."/>
            <person name="Spatafora J.W."/>
        </authorList>
    </citation>
    <scope>NUCLEOTIDE SEQUENCE [LARGE SCALE GENOMIC DNA]</scope>
    <source>
        <strain evidence="2 3">GMNB39</strain>
    </source>
</reference>
<proteinExistence type="inferred from homology"/>
<dbReference type="AlphaFoldDB" id="A0A433DJZ3"/>
<protein>
    <submittedName>
        <fullName evidence="2">Sin3 associated polypeptide p18-domain-containing protein</fullName>
    </submittedName>
</protein>
<dbReference type="Pfam" id="PF06487">
    <property type="entry name" value="SAP18"/>
    <property type="match status" value="1"/>
</dbReference>
<dbReference type="Proteomes" id="UP000268093">
    <property type="component" value="Unassembled WGS sequence"/>
</dbReference>
<comment type="caution">
    <text evidence="2">The sequence shown here is derived from an EMBL/GenBank/DDBJ whole genome shotgun (WGS) entry which is preliminary data.</text>
</comment>
<comment type="similarity">
    <text evidence="1">Belongs to the SAP18 family.</text>
</comment>
<dbReference type="PANTHER" id="PTHR13082:SF0">
    <property type="entry name" value="HISTONE DEACETYLASE COMPLEX SUBUNIT SAP18"/>
    <property type="match status" value="1"/>
</dbReference>
<evidence type="ECO:0000256" key="1">
    <source>
        <dbReference type="ARBA" id="ARBA00009143"/>
    </source>
</evidence>
<keyword evidence="3" id="KW-1185">Reference proteome</keyword>
<dbReference type="EMBL" id="RBNI01000895">
    <property type="protein sequence ID" value="RUP51190.1"/>
    <property type="molecule type" value="Genomic_DNA"/>
</dbReference>
<dbReference type="OrthoDB" id="440566at2759"/>
<dbReference type="PANTHER" id="PTHR13082">
    <property type="entry name" value="SAP18"/>
    <property type="match status" value="1"/>
</dbReference>
<dbReference type="InterPro" id="IPR042534">
    <property type="entry name" value="SAP18_sf"/>
</dbReference>
<name>A0A433DJZ3_9FUNG</name>
<accession>A0A433DJZ3</accession>
<gene>
    <name evidence="2" type="ORF">BC936DRAFT_149488</name>
</gene>
<evidence type="ECO:0000313" key="2">
    <source>
        <dbReference type="EMBL" id="RUP51190.1"/>
    </source>
</evidence>
<organism evidence="2 3">
    <name type="scientific">Jimgerdemannia flammicorona</name>
    <dbReference type="NCBI Taxonomy" id="994334"/>
    <lineage>
        <taxon>Eukaryota</taxon>
        <taxon>Fungi</taxon>
        <taxon>Fungi incertae sedis</taxon>
        <taxon>Mucoromycota</taxon>
        <taxon>Mucoromycotina</taxon>
        <taxon>Endogonomycetes</taxon>
        <taxon>Endogonales</taxon>
        <taxon>Endogonaceae</taxon>
        <taxon>Jimgerdemannia</taxon>
    </lineage>
</organism>
<evidence type="ECO:0000313" key="3">
    <source>
        <dbReference type="Proteomes" id="UP000268093"/>
    </source>
</evidence>
<dbReference type="InterPro" id="IPR010516">
    <property type="entry name" value="SAP18"/>
</dbReference>
<dbReference type="GO" id="GO:0005634">
    <property type="term" value="C:nucleus"/>
    <property type="evidence" value="ECO:0007669"/>
    <property type="project" value="TreeGrafter"/>
</dbReference>
<sequence length="218" mass="24016">MATDSKTAGSSKKISVDREKTCPFLLRLFWRTGTHHRNEEFDVGKAPVQDELQIYTWKDATLHELALLLKEVQPEATRPQARISFRLVYLDNLRGRYMFKDIGVVMNSRSTAEEQKTLDDIRFVTGDFIDVCVAYGTGSGAPGTGGGRLGGGGFVERRGSWDRDGPRNGGGSSGGGRFSGRDDTRVGRGAGGDRGFNDRDREYGGRNGSGFRGDRRDR</sequence>
<dbReference type="Gene3D" id="3.10.20.550">
    <property type="entry name" value="ASAP complex, SAP18 subunit"/>
    <property type="match status" value="1"/>
</dbReference>